<comment type="caution">
    <text evidence="1">The sequence shown here is derived from an EMBL/GenBank/DDBJ whole genome shotgun (WGS) entry which is preliminary data.</text>
</comment>
<organism evidence="1">
    <name type="scientific">marine sediment metagenome</name>
    <dbReference type="NCBI Taxonomy" id="412755"/>
    <lineage>
        <taxon>unclassified sequences</taxon>
        <taxon>metagenomes</taxon>
        <taxon>ecological metagenomes</taxon>
    </lineage>
</organism>
<protein>
    <submittedName>
        <fullName evidence="1">Uncharacterized protein</fullName>
    </submittedName>
</protein>
<accession>A0A0F8YXJ1</accession>
<proteinExistence type="predicted"/>
<dbReference type="EMBL" id="LAZR01066875">
    <property type="protein sequence ID" value="KKK52726.1"/>
    <property type="molecule type" value="Genomic_DNA"/>
</dbReference>
<reference evidence="1" key="1">
    <citation type="journal article" date="2015" name="Nature">
        <title>Complex archaea that bridge the gap between prokaryotes and eukaryotes.</title>
        <authorList>
            <person name="Spang A."/>
            <person name="Saw J.H."/>
            <person name="Jorgensen S.L."/>
            <person name="Zaremba-Niedzwiedzka K."/>
            <person name="Martijn J."/>
            <person name="Lind A.E."/>
            <person name="van Eijk R."/>
            <person name="Schleper C."/>
            <person name="Guy L."/>
            <person name="Ettema T.J."/>
        </authorList>
    </citation>
    <scope>NUCLEOTIDE SEQUENCE</scope>
</reference>
<dbReference type="AlphaFoldDB" id="A0A0F8YXJ1"/>
<name>A0A0F8YXJ1_9ZZZZ</name>
<evidence type="ECO:0000313" key="1">
    <source>
        <dbReference type="EMBL" id="KKK52726.1"/>
    </source>
</evidence>
<gene>
    <name evidence="1" type="ORF">LCGC14_3102040</name>
</gene>
<sequence>MRIECCSAMIAAQETGTDNESRGALLYRWAGLWSIGYGLPSLKYCPWCRKKIST</sequence>